<reference evidence="2" key="1">
    <citation type="journal article" date="2014" name="Proc. Natl. Acad. Sci. U.S.A.">
        <title>Extensive sampling of basidiomycete genomes demonstrates inadequacy of the white-rot/brown-rot paradigm for wood decay fungi.</title>
        <authorList>
            <person name="Riley R."/>
            <person name="Salamov A.A."/>
            <person name="Brown D.W."/>
            <person name="Nagy L.G."/>
            <person name="Floudas D."/>
            <person name="Held B.W."/>
            <person name="Levasseur A."/>
            <person name="Lombard V."/>
            <person name="Morin E."/>
            <person name="Otillar R."/>
            <person name="Lindquist E.A."/>
            <person name="Sun H."/>
            <person name="LaButti K.M."/>
            <person name="Schmutz J."/>
            <person name="Jabbour D."/>
            <person name="Luo H."/>
            <person name="Baker S.E."/>
            <person name="Pisabarro A.G."/>
            <person name="Walton J.D."/>
            <person name="Blanchette R.A."/>
            <person name="Henrissat B."/>
            <person name="Martin F."/>
            <person name="Cullen D."/>
            <person name="Hibbett D.S."/>
            <person name="Grigoriev I.V."/>
        </authorList>
    </citation>
    <scope>NUCLEOTIDE SEQUENCE [LARGE SCALE GENOMIC DNA]</scope>
    <source>
        <strain evidence="2">CBS 339.88</strain>
    </source>
</reference>
<dbReference type="HOGENOM" id="CLU_045442_0_0_1"/>
<dbReference type="OrthoDB" id="2940247at2759"/>
<protein>
    <recommendedName>
        <fullName evidence="3">Reverse transcriptase zinc-binding domain-containing protein</fullName>
    </recommendedName>
</protein>
<dbReference type="STRING" id="685588.A0A067T9B8"/>
<evidence type="ECO:0000313" key="1">
    <source>
        <dbReference type="EMBL" id="KDR75593.1"/>
    </source>
</evidence>
<dbReference type="AlphaFoldDB" id="A0A067T9B8"/>
<organism evidence="1 2">
    <name type="scientific">Galerina marginata (strain CBS 339.88)</name>
    <dbReference type="NCBI Taxonomy" id="685588"/>
    <lineage>
        <taxon>Eukaryota</taxon>
        <taxon>Fungi</taxon>
        <taxon>Dikarya</taxon>
        <taxon>Basidiomycota</taxon>
        <taxon>Agaricomycotina</taxon>
        <taxon>Agaricomycetes</taxon>
        <taxon>Agaricomycetidae</taxon>
        <taxon>Agaricales</taxon>
        <taxon>Agaricineae</taxon>
        <taxon>Strophariaceae</taxon>
        <taxon>Galerina</taxon>
    </lineage>
</organism>
<keyword evidence="2" id="KW-1185">Reference proteome</keyword>
<name>A0A067T9B8_GALM3</name>
<dbReference type="EMBL" id="KL142380">
    <property type="protein sequence ID" value="KDR75593.1"/>
    <property type="molecule type" value="Genomic_DNA"/>
</dbReference>
<dbReference type="Proteomes" id="UP000027222">
    <property type="component" value="Unassembled WGS sequence"/>
</dbReference>
<proteinExistence type="predicted"/>
<gene>
    <name evidence="1" type="ORF">GALMADRAFT_489789</name>
</gene>
<sequence>MVDQFKYVGITFTSTHRCIFAQHYLNKASTARSVMYSTLAMESFVGSLPVHEGLQLYMARVDPHLVSGCEVSVDVDDSLLAVLEAVQLHFLRRILGLHDRSMRAVLFTETGVMPLKYRRIILALRYIIYLLSLPHTHYARAAFDDSIDLWSRQQSSWVGDLQVVLHRLPVPVNFVCHHVGNPATIVELVELVKRSCLQTLYDDVFSSDRAYLLWGSRPPLHASLRMSGYLRAVVVDAHRKALTQLLCSGHSLAVEVLRYRSRYRLVVPRQYRLCRFCHGQIEDEVHALFHCPGSLPLQDARKDFFMALRSISPKWLVCFMESDPVDFIHIILREEPLTIPFAKLAFRVLEHYGTVDLYVLPQFVVRM</sequence>
<evidence type="ECO:0000313" key="2">
    <source>
        <dbReference type="Proteomes" id="UP000027222"/>
    </source>
</evidence>
<evidence type="ECO:0008006" key="3">
    <source>
        <dbReference type="Google" id="ProtNLM"/>
    </source>
</evidence>
<accession>A0A067T9B8</accession>